<organism evidence="2 3">
    <name type="scientific">Cognatilysobacter lacus</name>
    <dbReference type="NCBI Taxonomy" id="1643323"/>
    <lineage>
        <taxon>Bacteria</taxon>
        <taxon>Pseudomonadati</taxon>
        <taxon>Pseudomonadota</taxon>
        <taxon>Gammaproteobacteria</taxon>
        <taxon>Lysobacterales</taxon>
        <taxon>Lysobacteraceae</taxon>
        <taxon>Cognatilysobacter</taxon>
    </lineage>
</organism>
<gene>
    <name evidence="2" type="ORF">FW784_13515</name>
</gene>
<accession>A0A5D8YGN2</accession>
<name>A0A5D8YGN2_9GAMM</name>
<evidence type="ECO:0000313" key="3">
    <source>
        <dbReference type="Proteomes" id="UP000323164"/>
    </source>
</evidence>
<keyword evidence="3" id="KW-1185">Reference proteome</keyword>
<dbReference type="AlphaFoldDB" id="A0A5D8YGN2"/>
<evidence type="ECO:0000313" key="2">
    <source>
        <dbReference type="EMBL" id="TZF81925.1"/>
    </source>
</evidence>
<evidence type="ECO:0000256" key="1">
    <source>
        <dbReference type="SAM" id="MobiDB-lite"/>
    </source>
</evidence>
<dbReference type="EMBL" id="VTRV01000229">
    <property type="protein sequence ID" value="TZF81925.1"/>
    <property type="molecule type" value="Genomic_DNA"/>
</dbReference>
<dbReference type="OrthoDB" id="6028468at2"/>
<reference evidence="2 3" key="1">
    <citation type="submission" date="2019-08" db="EMBL/GenBank/DDBJ databases">
        <title>Draft genome sequence of Lysobacter sp. UKS-15.</title>
        <authorList>
            <person name="Im W.-T."/>
        </authorList>
    </citation>
    <scope>NUCLEOTIDE SEQUENCE [LARGE SCALE GENOMIC DNA]</scope>
    <source>
        <strain evidence="2 3">UKS-15</strain>
    </source>
</reference>
<feature type="non-terminal residue" evidence="2">
    <location>
        <position position="1"/>
    </location>
</feature>
<feature type="region of interest" description="Disordered" evidence="1">
    <location>
        <begin position="105"/>
        <end position="145"/>
    </location>
</feature>
<protein>
    <submittedName>
        <fullName evidence="2">Uncharacterized protein</fullName>
    </submittedName>
</protein>
<proteinExistence type="predicted"/>
<feature type="region of interest" description="Disordered" evidence="1">
    <location>
        <begin position="52"/>
        <end position="75"/>
    </location>
</feature>
<comment type="caution">
    <text evidence="2">The sequence shown here is derived from an EMBL/GenBank/DDBJ whole genome shotgun (WGS) entry which is preliminary data.</text>
</comment>
<dbReference type="Proteomes" id="UP000323164">
    <property type="component" value="Unassembled WGS sequence"/>
</dbReference>
<sequence length="164" mass="17382">FVNCLTTNLTSFFREGYHFDVLLEQRAIVDGGQRAGVGRSAHRAIMVALNAGRPAPTPGASGPAESGYPRAVPGRARTGSAMRRICLCLLIMFACADVAAREVRLSSPDSSGGTDGAPAQKAEARKPAAPRDAAPARESHVRPSVHGDVGSLMRWHSFLPGMFR</sequence>